<protein>
    <recommendedName>
        <fullName evidence="4">DUF502 domain-containing protein</fullName>
    </recommendedName>
</protein>
<evidence type="ECO:0000313" key="2">
    <source>
        <dbReference type="EMBL" id="PTU32008.1"/>
    </source>
</evidence>
<reference evidence="2 3" key="1">
    <citation type="submission" date="2018-04" db="EMBL/GenBank/DDBJ databases">
        <title>Novel species isolated from glacier.</title>
        <authorList>
            <person name="Liu Q."/>
            <person name="Xin Y.-H."/>
        </authorList>
    </citation>
    <scope>NUCLEOTIDE SEQUENCE [LARGE SCALE GENOMIC DNA]</scope>
    <source>
        <strain evidence="2 3">GT1R17</strain>
    </source>
</reference>
<keyword evidence="1" id="KW-1133">Transmembrane helix</keyword>
<sequence length="212" mass="23043">MNRLLRRWFIAGLLIWLPLAVTLLVIRFVVNILDTSLLLLPAALRPDFPGFGVLLSIVLVLGTGALAANYIGRRGLSWAESALGHIPLVRSVYGGMKKLAETLFSGNAVAFRHALLIRYPHAGTWSIAFQTADTPKQLQDQVGQELVTVFVPTTPNPTSGFLLLVPKQDVIWLEMPVEEALRLVISLGVVAPDVEKLTAYSAQARAANAVRG</sequence>
<accession>A0A2T5MHG1</accession>
<evidence type="ECO:0008006" key="4">
    <source>
        <dbReference type="Google" id="ProtNLM"/>
    </source>
</evidence>
<organism evidence="2 3">
    <name type="scientific">Stenotrophobium rhamnosiphilum</name>
    <dbReference type="NCBI Taxonomy" id="2029166"/>
    <lineage>
        <taxon>Bacteria</taxon>
        <taxon>Pseudomonadati</taxon>
        <taxon>Pseudomonadota</taxon>
        <taxon>Gammaproteobacteria</taxon>
        <taxon>Nevskiales</taxon>
        <taxon>Nevskiaceae</taxon>
        <taxon>Stenotrophobium</taxon>
    </lineage>
</organism>
<dbReference type="AlphaFoldDB" id="A0A2T5MHG1"/>
<keyword evidence="1" id="KW-0812">Transmembrane</keyword>
<dbReference type="PANTHER" id="PTHR31876:SF26">
    <property type="entry name" value="PROTEIN LIKE COV 2"/>
    <property type="match status" value="1"/>
</dbReference>
<feature type="transmembrane region" description="Helical" evidence="1">
    <location>
        <begin position="50"/>
        <end position="71"/>
    </location>
</feature>
<dbReference type="Pfam" id="PF04367">
    <property type="entry name" value="DUF502"/>
    <property type="match status" value="1"/>
</dbReference>
<dbReference type="RefSeq" id="WP_107939199.1">
    <property type="nucleotide sequence ID" value="NZ_QANS01000002.1"/>
</dbReference>
<feature type="transmembrane region" description="Helical" evidence="1">
    <location>
        <begin position="7"/>
        <end position="30"/>
    </location>
</feature>
<comment type="caution">
    <text evidence="2">The sequence shown here is derived from an EMBL/GenBank/DDBJ whole genome shotgun (WGS) entry which is preliminary data.</text>
</comment>
<evidence type="ECO:0000313" key="3">
    <source>
        <dbReference type="Proteomes" id="UP000244248"/>
    </source>
</evidence>
<dbReference type="EMBL" id="QANS01000002">
    <property type="protein sequence ID" value="PTU32008.1"/>
    <property type="molecule type" value="Genomic_DNA"/>
</dbReference>
<dbReference type="InterPro" id="IPR007462">
    <property type="entry name" value="COV1-like"/>
</dbReference>
<gene>
    <name evidence="2" type="ORF">CJD38_04840</name>
</gene>
<dbReference type="Proteomes" id="UP000244248">
    <property type="component" value="Unassembled WGS sequence"/>
</dbReference>
<dbReference type="PANTHER" id="PTHR31876">
    <property type="entry name" value="COV-LIKE PROTEIN 1"/>
    <property type="match status" value="1"/>
</dbReference>
<name>A0A2T5MHG1_9GAMM</name>
<keyword evidence="1" id="KW-0472">Membrane</keyword>
<evidence type="ECO:0000256" key="1">
    <source>
        <dbReference type="SAM" id="Phobius"/>
    </source>
</evidence>
<keyword evidence="3" id="KW-1185">Reference proteome</keyword>
<dbReference type="OrthoDB" id="9780267at2"/>
<proteinExistence type="predicted"/>